<evidence type="ECO:0000259" key="6">
    <source>
        <dbReference type="Pfam" id="PF00916"/>
    </source>
</evidence>
<protein>
    <recommendedName>
        <fullName evidence="6">SLC26A/SulP transporter domain-containing protein</fullName>
    </recommendedName>
</protein>
<proteinExistence type="predicted"/>
<evidence type="ECO:0000313" key="8">
    <source>
        <dbReference type="Proteomes" id="UP000324748"/>
    </source>
</evidence>
<dbReference type="AlphaFoldDB" id="A0A5B0QNF7"/>
<dbReference type="EMBL" id="VSWC01000014">
    <property type="protein sequence ID" value="KAA1114565.1"/>
    <property type="molecule type" value="Genomic_DNA"/>
</dbReference>
<organism evidence="7 8">
    <name type="scientific">Puccinia graminis f. sp. tritici</name>
    <dbReference type="NCBI Taxonomy" id="56615"/>
    <lineage>
        <taxon>Eukaryota</taxon>
        <taxon>Fungi</taxon>
        <taxon>Dikarya</taxon>
        <taxon>Basidiomycota</taxon>
        <taxon>Pucciniomycotina</taxon>
        <taxon>Pucciniomycetes</taxon>
        <taxon>Pucciniales</taxon>
        <taxon>Pucciniaceae</taxon>
        <taxon>Puccinia</taxon>
    </lineage>
</organism>
<dbReference type="OrthoDB" id="427213at2759"/>
<evidence type="ECO:0000256" key="3">
    <source>
        <dbReference type="ARBA" id="ARBA00022989"/>
    </source>
</evidence>
<keyword evidence="8" id="KW-1185">Reference proteome</keyword>
<dbReference type="Pfam" id="PF00916">
    <property type="entry name" value="Sulfate_transp"/>
    <property type="match status" value="1"/>
</dbReference>
<keyword evidence="2 5" id="KW-0812">Transmembrane</keyword>
<dbReference type="GO" id="GO:0055085">
    <property type="term" value="P:transmembrane transport"/>
    <property type="evidence" value="ECO:0007669"/>
    <property type="project" value="InterPro"/>
</dbReference>
<evidence type="ECO:0000256" key="5">
    <source>
        <dbReference type="SAM" id="Phobius"/>
    </source>
</evidence>
<evidence type="ECO:0000256" key="1">
    <source>
        <dbReference type="ARBA" id="ARBA00004141"/>
    </source>
</evidence>
<sequence length="156" mass="17319">MPTQSRSLYALLTFPAGLIAFSFGFFRLGFLDALLSKAALLRGFVTAIAVVTAIEQLPSLLGLAALEKEQAINAEGLVEKQCPGLKYLPEILIPAAIARFVTDLSKGCRPPWFDINQQTSNRFTVERRLEKNLAKIRSVQQPHSLQPHGFNRRRKG</sequence>
<evidence type="ECO:0000256" key="4">
    <source>
        <dbReference type="ARBA" id="ARBA00023136"/>
    </source>
</evidence>
<name>A0A5B0QNF7_PUCGR</name>
<accession>A0A5B0QNF7</accession>
<dbReference type="InterPro" id="IPR011547">
    <property type="entry name" value="SLC26A/SulP_dom"/>
</dbReference>
<dbReference type="Proteomes" id="UP000324748">
    <property type="component" value="Unassembled WGS sequence"/>
</dbReference>
<feature type="transmembrane region" description="Helical" evidence="5">
    <location>
        <begin position="7"/>
        <end position="28"/>
    </location>
</feature>
<keyword evidence="4 5" id="KW-0472">Membrane</keyword>
<comment type="subcellular location">
    <subcellularLocation>
        <location evidence="1">Membrane</location>
        <topology evidence="1">Multi-pass membrane protein</topology>
    </subcellularLocation>
</comment>
<gene>
    <name evidence="7" type="ORF">PGT21_013852</name>
</gene>
<feature type="domain" description="SLC26A/SulP transporter" evidence="6">
    <location>
        <begin position="7"/>
        <end position="70"/>
    </location>
</feature>
<evidence type="ECO:0000313" key="7">
    <source>
        <dbReference type="EMBL" id="KAA1114565.1"/>
    </source>
</evidence>
<dbReference type="GO" id="GO:0016020">
    <property type="term" value="C:membrane"/>
    <property type="evidence" value="ECO:0007669"/>
    <property type="project" value="UniProtKB-SubCell"/>
</dbReference>
<keyword evidence="3 5" id="KW-1133">Transmembrane helix</keyword>
<dbReference type="PANTHER" id="PTHR11814">
    <property type="entry name" value="SULFATE TRANSPORTER"/>
    <property type="match status" value="1"/>
</dbReference>
<reference evidence="7 8" key="1">
    <citation type="submission" date="2019-05" db="EMBL/GenBank/DDBJ databases">
        <title>Emergence of the Ug99 lineage of the wheat stem rust pathogen through somatic hybridization.</title>
        <authorList>
            <person name="Li F."/>
            <person name="Upadhyaya N.M."/>
            <person name="Sperschneider J."/>
            <person name="Matny O."/>
            <person name="Nguyen-Phuc H."/>
            <person name="Mago R."/>
            <person name="Raley C."/>
            <person name="Miller M.E."/>
            <person name="Silverstein K.A.T."/>
            <person name="Henningsen E."/>
            <person name="Hirsch C.D."/>
            <person name="Visser B."/>
            <person name="Pretorius Z.A."/>
            <person name="Steffenson B.J."/>
            <person name="Schwessinger B."/>
            <person name="Dodds P.N."/>
            <person name="Figueroa M."/>
        </authorList>
    </citation>
    <scope>NUCLEOTIDE SEQUENCE [LARGE SCALE GENOMIC DNA]</scope>
    <source>
        <strain evidence="7">21-0</strain>
    </source>
</reference>
<evidence type="ECO:0000256" key="2">
    <source>
        <dbReference type="ARBA" id="ARBA00022692"/>
    </source>
</evidence>
<comment type="caution">
    <text evidence="7">The sequence shown here is derived from an EMBL/GenBank/DDBJ whole genome shotgun (WGS) entry which is preliminary data.</text>
</comment>
<dbReference type="InterPro" id="IPR001902">
    <property type="entry name" value="SLC26A/SulP_fam"/>
</dbReference>